<proteinExistence type="predicted"/>
<evidence type="ECO:0000259" key="4">
    <source>
        <dbReference type="Pfam" id="PF18834"/>
    </source>
</evidence>
<organism evidence="6">
    <name type="scientific">uncultured Caudovirales phage</name>
    <dbReference type="NCBI Taxonomy" id="2100421"/>
    <lineage>
        <taxon>Viruses</taxon>
        <taxon>Duplodnaviria</taxon>
        <taxon>Heunggongvirae</taxon>
        <taxon>Uroviricota</taxon>
        <taxon>Caudoviricetes</taxon>
        <taxon>Peduoviridae</taxon>
        <taxon>Maltschvirus</taxon>
        <taxon>Maltschvirus maltsch</taxon>
    </lineage>
</organism>
<protein>
    <submittedName>
        <fullName evidence="6">Uncharacterized protein</fullName>
    </submittedName>
</protein>
<evidence type="ECO:0000256" key="2">
    <source>
        <dbReference type="SAM" id="MobiDB-lite"/>
    </source>
</evidence>
<feature type="region of interest" description="Disordered" evidence="2">
    <location>
        <begin position="3132"/>
        <end position="3171"/>
    </location>
</feature>
<feature type="domain" description="Large polyvalent protein associated" evidence="4">
    <location>
        <begin position="72"/>
        <end position="161"/>
    </location>
</feature>
<evidence type="ECO:0000256" key="1">
    <source>
        <dbReference type="SAM" id="Coils"/>
    </source>
</evidence>
<dbReference type="InterPro" id="IPR049522">
    <property type="entry name" value="ART-PolyVal_dom"/>
</dbReference>
<feature type="compositionally biased region" description="Polar residues" evidence="2">
    <location>
        <begin position="3141"/>
        <end position="3163"/>
    </location>
</feature>
<accession>A0A6J5RXE0</accession>
<evidence type="ECO:0000259" key="3">
    <source>
        <dbReference type="Pfam" id="PF18760"/>
    </source>
</evidence>
<evidence type="ECO:0000313" key="6">
    <source>
        <dbReference type="EMBL" id="CAB4198967.1"/>
    </source>
</evidence>
<dbReference type="Pfam" id="PF23802">
    <property type="entry name" value="DUF7178"/>
    <property type="match status" value="2"/>
</dbReference>
<keyword evidence="1" id="KW-0175">Coiled coil</keyword>
<sequence length="4483" mass="493426">MVSESKDGGIGGVPFTPPIDDVLAKASPERTSASMPFMTQAIVARDDETPESQALERMLKRENQSEVLMATMSQASGKNPDAVAEADKVGKSIGVDVTTAMNNMIEARRRALMNDVRNRNLPETSPSLAESLSDPRFANVAHDDIENLSSMEKTFRYFGDNFDNLTSAIAVGMLQTDQAYMNFEWLQSGKGGDIDPIFKNTIQAYGQGIEALHVQPGWTSSFGTVLGQQVRTLPEVAPYVATGAAAGAARGLFLGTVAGAVAPPTEVVTAPLGFLTGAWYGAGIGARTGFGVNTAMQEAGGIYASTMRATAEAAARKKWAETPHLPNERFTFDEFKGDDAVARPIAYAGGAINGIVETMLLGTVTKSARGILAMTIRGEANKVFARKMTQKGTMLALWKIGKQMGLEVGGNVVEEVSQEIISIIADQLAVKMSDPNAVGRFDTEEGRAQVIEELWDIAIQTAQGMIIMGGTGPAINLYVHRQEIRDMRREQKFLTDLISTAEDSPLRKRAPGTLEAFLARTARDTKAENIYINADTLREELEKTKTSMEALEAVVPGIKAQLDAATTSDDDVMIPTATFAAKLVGTELGSSLRQHIRLSAPALSLFEQRKQAKYLKQQVEDAKKLLDESNGADADFVRSANVVRAKIEKQLADIGSYSDDEAATMAEMATAWYVTTAVQNNMTPEQVHAIRPNVIESQADYEKRLNDTYDQGGNLRTDNAKFIEKFKNTKTVDKDGKIIRLYHATTSPDDFDALVPGPTGIFGRGVYLTDSAEAAGEMVRDKVGARVFPQYAAINNPLVTTAKGFSADVATALNMTPEAFSKMLDERIALGEKERDIFTDLLSKAGYDGVQIKYGDSESHYVAFNADQLESAVLEQGTFSQNMSTRLPAGKKALENGVTELLTADYEAFLRDPTFIAKNLELFKKLGAPIRIDESKSPQEQIEQILDHMASNLLFIHDEMDAAQRARAKQWYMGGRKMVDWMAARHGISPMQAAALYAVLSPQKDWFENVSLGNRIADIASTQRNRTMSLSMQAAMIKQLESEALAVTQQVNSVTSALKQASAEMQNLQELGAPIAPVLEKPKRSATKTVKNAYGVQVRKAEAAAKKYARQLQQVTDRVTSLTADLTDLQASDIVAQAYATKKIGEAKTAIGLIGTQTLGQLLDAGKFDLAAIVVRWTDFEINSPNYSVITPEGGAGALRLTQAGTPSSIRWGTYEAISKALSVFTDGSVLNVHYQIGNEHKVRNFYNNLFDPSDERFATIDTHAIAAAYMLPLSGADALVVHGLGGLTSNSGVGLGGAYALIFEAYKRAAKSRDVSPREMQSITWEAIRGMFEAANKKTLKAPVAEVWQDYKDGKISIGRARRKVVNLASGITTPAWVGTPTSIPPGSGYSGTSQVDGDKHVPPQPVRLEVKSNFEVAPNPSDKKAVERWNMLTVDQQADVSMQVAKVTVRRVLDHWGATAQIVPQEGGYEGISSASFALLLDPSVRTRAICQDLCEALSQASIFTISQNPFGDQSIEGSMSTESESVVIGLAPGTTPAQIRDLFEKGLVPIGVTAHSTVEGFMVIVVDGDATATFEAIQKTLKGDPRIVEINKGKAWTAFDASKQRNKTGNLGQDNRRRRIGVLRREANAIIDAYVAVKQYKSGGYPSTAGNSAASPRPGPNDQVNQPPLPSKAPAAFRVTRLASIPTDGIKPLVVVRNALNEKFGTQVIDRLIALGDAGKRGGVVIVSNVIELASKFKELTGRDLDAETLESQKADRLKAQGTARAWVLFAEAKKLVDFGKIKTLEDAAILAEANYQDTINRVPKFDAQAYVDGISNVALEFIPADFRALVRIYREGTHKGNALQTISDLVLKIRQYNIERWENALDDASGAYLADPFFRSYVATNLINGLRPDYINEGQIFHPAALSLLYAQLQTGKAENFEKVYSAILLKVTEDLVKLGNADDGWRKVPMTKADDPLFDEAVANVRSISHKDWCTRTYNAPVYIQDGDFWVYIKSKKPALAIRFHRDNSEVFEIQGPLNDREIPPEDVHFIQELVDSGQLPNMNDRTKQAIREATDKQRLVEQRLAMYPGFADVTEQVFQKDASDMWVSNDPRYSMIDGFGEEFKILKNPDSGEIIAMGQFHINGDCPSLVFIDNPLDEDGRTSQDVRIQGGVTLANLKRFTGRINKVRRVGEDMNSPTGAINCPELEEFTGTLSLIPQFGVNNDVDENRVLLGNISQFPKLRTYHGTLTMDGRETHMPVLEDIRGSIKAQHVSVNSLPSFRRILEDDFSAGNRGERTSEFNDCDIPTLIEIRVANIESSHLDGVTKSNGFINVRRGSSMNALVAQDGEALVSDTSQMLSLRNVGGLTTDVDNDERYPVLPFAQRFPNLEHVQQRIFIDNEDLKISNFPKLRSCGGFQHVFGTVLAPQLLECNGSWHSGTRVDAPLCEFITGGVYLEDSYGDPVDSLSLVLSNSRLETNKARAQAVKEYEQNLASYMAGAVGRAELQRTIFDSLKSIGDAIQIRGNVTLPLLNRVSNQDMTLEGNVSMPALRRIESRHIKISNGVHLPNLEFCKGIRAEHCHLPMLADVDGACTLNNSSAPQLILVDGQANVVNAFLPRLKYVRGKVNQQDTIFPQLLVCDGFSAVYIRNDIPPAPKLKYCMGEMNIATYVDADRLTSSIPLKEEGVRFPALEFVGSDITANYPIIAPKLTTVMRGAQGFFVAPALDVVGGFVSIRGNSPMKMTDNSGIFRTVSLKDSVPLLLKQKFTVIEKETEITIGNKVVNKNAVTLRRPRLQQLGSYEDYLEDPGQVVRLVLGTSKETISFTKEDFENLGRMRFLYRERVDAYVEDQEKIYGAIARAVDKRRSKLQFSKTSVPASGVFDASKPPISSEPIFAVMNADGTVYYDRSATMHGDLVEAFPEIADTTIDGGFIINGKYKMGTSDGGFSALEGTDEQIQQVKEFARQANDVVAVIEQEGTTSVDDQGGATQGLFDPQSGLHFLVANELTEQTAPAVLAHEVTHGVSTPEMEESALDLVANRNVATNSEDLFEFLQRVAQRMDSAGVVGNGAEAMGYIVEEALIAGRQDGFSVIDDTLFGKIVDRFGETVADLVKKFVAWVRARLAEKGADLQLSVDDMLAIAERGMHRASRGGAESRSPTATTFKTSNSVRDQSYSQADTGGADRGRFNPKTMTTVLTKLADLSTFLHESGHFWLESLAFAASLPSATDQQKADFQAVLDWFGVADKAAWDALSMDEKRQHHEAWAYNVEIYFSEGKAPSIALEGVFARYAKWLGKIYTNIRDELNAIYRKENGKDLPMLTGEIRQVMDRVLASQQQIEHAAAVRNMVPMYQTQEQSGMNDMEWKEYQDLAEEWRLAAIVDLTKASMRQIQWLSNARSRVLANLQKEHDKIRKQVKAEVEEEVRVEPLYRAMNYLKTGVMINAKGEEVTSDGKHRIDIDMILKMYSLEPDVLKPNLTALTRGKYRMIGKDGAHPDALAGLFGFDSGDRMIRALMGARSYKDEVVARTDARMLAEYGDMNTPAAQQAAVERALHTEARSRFVAVELRFLTKISQPVRVMIDAARRAAQQTIDSTVIRQLRPGDFSNAEARAGKEADEALRAVDRKRKTPDQIEEEAYKESLATQIAAGVDDMTADGVAVKAGLDARKAAKKREAAYQSKYKGKDPLETAITAKQRQLLNNQLAEVAIDVRDDIDAGVRYLRKVLNPKNIKRMGADTSDQIAKILSFYSLRKLTAEEAANKLTLQQWLKEQEELGIVPNIDPALLDEANRKSFQELTVAEFRELVETVEQLEYIARNADKARIAGEKVKFGEERDALTESIIENKRGRMGEMPRTENTAGRRAAAKGRMFFADHLKVAFIARIFDGDKDGGKMWNWFIRTANTCGDKETSMIAAATKVIMNALEPVKAMGNMEGDARFFPTIGMSLTRGERFVIALNMGNEGNMQRLQDGFGWTDAQLEPVIATISSTEWEAVQKIWDHFATYKDEVGAMERRLNGKEPTWIEIRPITVKTSDGKTMTLDGGYYPIKYDPRASDRVEQEMDSDAAKAAQRGAFTAATTRQSYTKSRADKVTGRKLLLNMTGVWGGLGEVIHDLSWREWLIHANRMARDPKFTETVSKAYGFEIKQQIKKWIKAIAEGNSAQQEGYDVFAILARQAVSVARLGFNAMSGVAQVSGYVNTVVRIGAKWAAVGVWTYIQNPRASIRSVNEKSSMMRNLSMTQFRDLNEIKNVAQDQDGLWKKSVANAYIFCKVAQSIVNYPTWEGAYAKALHSGASDQLAIDLADQAVIDSQGSGQLKDLATVQRGGAWQKLFTVFMDYQNSLYGQMSVQVMTKSRVRAAANLTLLVVVPAVLKYYQKQLLQPQRDDEEEEKGLAQFVAEETVQTVMGTMIGVRELSGMVTFDQSRRDYSGPTGLSTLSDLYRLGDQVVQNEWDAAYRRALLNAAGDLFGVPSVQINRTLDGIDYMMENETADPRALIFGTRAK</sequence>
<reference evidence="6" key="1">
    <citation type="submission" date="2020-05" db="EMBL/GenBank/DDBJ databases">
        <authorList>
            <person name="Chiriac C."/>
            <person name="Salcher M."/>
            <person name="Ghai R."/>
            <person name="Kavagutti S V."/>
        </authorList>
    </citation>
    <scope>NUCLEOTIDE SEQUENCE</scope>
</reference>
<dbReference type="EMBL" id="LR797279">
    <property type="protein sequence ID" value="CAB4198967.1"/>
    <property type="molecule type" value="Genomic_DNA"/>
</dbReference>
<evidence type="ECO:0000313" key="5">
    <source>
        <dbReference type="EMBL" id="CAB4150482.1"/>
    </source>
</evidence>
<dbReference type="EMBL" id="LR796545">
    <property type="protein sequence ID" value="CAB4150482.1"/>
    <property type="molecule type" value="Genomic_DNA"/>
</dbReference>
<feature type="region of interest" description="Disordered" evidence="2">
    <location>
        <begin position="1650"/>
        <end position="1675"/>
    </location>
</feature>
<dbReference type="InterPro" id="IPR040738">
    <property type="entry name" value="LPD22"/>
</dbReference>
<dbReference type="InterPro" id="IPR055602">
    <property type="entry name" value="DUF7178"/>
</dbReference>
<gene>
    <name evidence="6" type="ORF">UFOVP1332_9</name>
    <name evidence="5" type="ORF">UFOVP565_34</name>
</gene>
<feature type="region of interest" description="Disordered" evidence="2">
    <location>
        <begin position="1380"/>
        <end position="1401"/>
    </location>
</feature>
<dbReference type="Pfam" id="PF18760">
    <property type="entry name" value="ART-PolyVal"/>
    <property type="match status" value="1"/>
</dbReference>
<feature type="domain" description="ART-PolyVal-like" evidence="3">
    <location>
        <begin position="733"/>
        <end position="879"/>
    </location>
</feature>
<feature type="coiled-coil region" evidence="1">
    <location>
        <begin position="1098"/>
        <end position="1132"/>
    </location>
</feature>
<name>A0A6J5RXE0_9CAUD</name>
<dbReference type="Pfam" id="PF18834">
    <property type="entry name" value="LPD22"/>
    <property type="match status" value="1"/>
</dbReference>